<dbReference type="Proteomes" id="UP000285112">
    <property type="component" value="Unassembled WGS sequence"/>
</dbReference>
<gene>
    <name evidence="5" type="ORF">D5S19_15855</name>
</gene>
<dbReference type="Pfam" id="PF13458">
    <property type="entry name" value="Peripla_BP_6"/>
    <property type="match status" value="1"/>
</dbReference>
<evidence type="ECO:0000256" key="2">
    <source>
        <dbReference type="ARBA" id="ARBA00022729"/>
    </source>
</evidence>
<organism evidence="5 6">
    <name type="scientific">Amycolatopsis panacis</name>
    <dbReference type="NCBI Taxonomy" id="2340917"/>
    <lineage>
        <taxon>Bacteria</taxon>
        <taxon>Bacillati</taxon>
        <taxon>Actinomycetota</taxon>
        <taxon>Actinomycetes</taxon>
        <taxon>Pseudonocardiales</taxon>
        <taxon>Pseudonocardiaceae</taxon>
        <taxon>Amycolatopsis</taxon>
    </lineage>
</organism>
<keyword evidence="6" id="KW-1185">Reference proteome</keyword>
<dbReference type="InterPro" id="IPR028081">
    <property type="entry name" value="Leu-bd"/>
</dbReference>
<dbReference type="PANTHER" id="PTHR47151">
    <property type="entry name" value="LEU/ILE/VAL-BINDING ABC TRANSPORTER SUBUNIT"/>
    <property type="match status" value="1"/>
</dbReference>
<evidence type="ECO:0000256" key="3">
    <source>
        <dbReference type="SAM" id="MobiDB-lite"/>
    </source>
</evidence>
<dbReference type="PANTHER" id="PTHR47151:SF2">
    <property type="entry name" value="AMINO ACID BINDING PROTEIN"/>
    <property type="match status" value="1"/>
</dbReference>
<comment type="caution">
    <text evidence="5">The sequence shown here is derived from an EMBL/GenBank/DDBJ whole genome shotgun (WGS) entry which is preliminary data.</text>
</comment>
<dbReference type="SUPFAM" id="SSF53822">
    <property type="entry name" value="Periplasmic binding protein-like I"/>
    <property type="match status" value="1"/>
</dbReference>
<feature type="compositionally biased region" description="Low complexity" evidence="3">
    <location>
        <begin position="26"/>
        <end position="43"/>
    </location>
</feature>
<feature type="domain" description="Leucine-binding protein" evidence="4">
    <location>
        <begin position="52"/>
        <end position="382"/>
    </location>
</feature>
<keyword evidence="2" id="KW-0732">Signal</keyword>
<reference evidence="5 6" key="1">
    <citation type="submission" date="2018-09" db="EMBL/GenBank/DDBJ databases">
        <title>YIM PH 21725 draft genome.</title>
        <authorList>
            <person name="Miao C."/>
        </authorList>
    </citation>
    <scope>NUCLEOTIDE SEQUENCE [LARGE SCALE GENOMIC DNA]</scope>
    <source>
        <strain evidence="6">YIM PH21725</strain>
    </source>
</reference>
<proteinExistence type="inferred from homology"/>
<sequence>MLAAAGAISLSACTARNDSGSGGQSAGSQAAAPSAAADAADPAGDGKAQCSPVSLAYAGTINGANAALGQNILDGAKLAVDQHNKANPGCQVKLEQYDTEGTPDKAPGIVNQMVNTPAILGVVGLPFSGESKAVGNIFNGAGLVTITPSATGPALSQNGWKTFFRGLGNDNTQGPAAAKFMTGELKAGKICVIKDDSEYGTGLAAATVKALGDKVVCQDDVKTKQVDFSAVVNKVKNANPDAVFYSGYYQEGAPFAQQLNDAGVKAKFVGPDGVKDDQFVKGAGDAAANAYFTCPCVPADQFTKFTDAYQAAYQKAPGTYSPEAYDIATIFLKGVDAGKKDRASMLDFVKNYDGQGLTKHFKWDSHGELAQTTVWAYKVDNGKIVRDTEIK</sequence>
<dbReference type="AlphaFoldDB" id="A0A419I3L9"/>
<dbReference type="Gene3D" id="3.40.50.2300">
    <property type="match status" value="2"/>
</dbReference>
<evidence type="ECO:0000256" key="1">
    <source>
        <dbReference type="ARBA" id="ARBA00010062"/>
    </source>
</evidence>
<accession>A0A419I3L9</accession>
<name>A0A419I3L9_9PSEU</name>
<dbReference type="CDD" id="cd06342">
    <property type="entry name" value="PBP1_ABC_LIVBP-like"/>
    <property type="match status" value="1"/>
</dbReference>
<feature type="region of interest" description="Disordered" evidence="3">
    <location>
        <begin position="16"/>
        <end position="43"/>
    </location>
</feature>
<evidence type="ECO:0000259" key="4">
    <source>
        <dbReference type="Pfam" id="PF13458"/>
    </source>
</evidence>
<dbReference type="OrthoDB" id="9772589at2"/>
<dbReference type="RefSeq" id="WP_120024179.1">
    <property type="nucleotide sequence ID" value="NZ_QZFV01000084.1"/>
</dbReference>
<evidence type="ECO:0000313" key="6">
    <source>
        <dbReference type="Proteomes" id="UP000285112"/>
    </source>
</evidence>
<dbReference type="EMBL" id="QZFV01000084">
    <property type="protein sequence ID" value="RJQ84801.1"/>
    <property type="molecule type" value="Genomic_DNA"/>
</dbReference>
<protein>
    <submittedName>
        <fullName evidence="5">Branched-chain amino acid ABC transporter substrate-binding protein</fullName>
    </submittedName>
</protein>
<comment type="similarity">
    <text evidence="1">Belongs to the leucine-binding protein family.</text>
</comment>
<evidence type="ECO:0000313" key="5">
    <source>
        <dbReference type="EMBL" id="RJQ84801.1"/>
    </source>
</evidence>
<dbReference type="InterPro" id="IPR028082">
    <property type="entry name" value="Peripla_BP_I"/>
</dbReference>